<dbReference type="PANTHER" id="PTHR30273">
    <property type="entry name" value="PERIPLASMIC SIGNAL SENSOR AND SIGMA FACTOR ACTIVATOR FECR-RELATED"/>
    <property type="match status" value="1"/>
</dbReference>
<dbReference type="PANTHER" id="PTHR30273:SF2">
    <property type="entry name" value="PROTEIN FECR"/>
    <property type="match status" value="1"/>
</dbReference>
<dbReference type="Gene3D" id="2.60.120.1440">
    <property type="match status" value="1"/>
</dbReference>
<evidence type="ECO:0000259" key="2">
    <source>
        <dbReference type="Pfam" id="PF04773"/>
    </source>
</evidence>
<reference evidence="4" key="1">
    <citation type="submission" date="2018-06" db="EMBL/GenBank/DDBJ databases">
        <authorList>
            <person name="Zhirakovskaya E."/>
        </authorList>
    </citation>
    <scope>NUCLEOTIDE SEQUENCE</scope>
</reference>
<sequence>MDKELLEKFINNNCTPSEIDSIFDWIQKEPDKITTQVLLRSYWDRVKTSNIILDEQQHQQRLDRIHHLINLNQSEKLTIGKTRLFPSKKVSLIQIFSRVAVILLIPVITLLVYTRFFQPGTYNVQGEPQMNEIISPMGSRTSLELSDGTKVWLNHGSKMIYPQRFTGKTRIVRLFGEGYFKVAHNRSIPFIVEAGGMAVKAIGTNFNVKAYGDDTSFETSLESGKVIILKETPTNKELTVCEMEPGQHFIFNNTNNKYSLKTEDLIKYVSWKEGKLVFIDDTMDKVAERLSRRYNVDINLEGPGLKELTYTATFIDESLYQILEMLEIVTPISYSVSERYKLPDGTYTKRKISIYREEK</sequence>
<dbReference type="EMBL" id="UOEP01000096">
    <property type="protein sequence ID" value="VAW19275.1"/>
    <property type="molecule type" value="Genomic_DNA"/>
</dbReference>
<keyword evidence="1" id="KW-1133">Transmembrane helix</keyword>
<protein>
    <recommendedName>
        <fullName evidence="5">Anti-sigma factor</fullName>
    </recommendedName>
</protein>
<dbReference type="GO" id="GO:0016989">
    <property type="term" value="F:sigma factor antagonist activity"/>
    <property type="evidence" value="ECO:0007669"/>
    <property type="project" value="TreeGrafter"/>
</dbReference>
<feature type="domain" description="Protein FecR C-terminal" evidence="3">
    <location>
        <begin position="275"/>
        <end position="339"/>
    </location>
</feature>
<feature type="domain" description="FecR protein" evidence="2">
    <location>
        <begin position="133"/>
        <end position="226"/>
    </location>
</feature>
<dbReference type="PIRSF" id="PIRSF018266">
    <property type="entry name" value="FecR"/>
    <property type="match status" value="1"/>
</dbReference>
<evidence type="ECO:0000256" key="1">
    <source>
        <dbReference type="SAM" id="Phobius"/>
    </source>
</evidence>
<dbReference type="InterPro" id="IPR012373">
    <property type="entry name" value="Ferrdict_sens_TM"/>
</dbReference>
<gene>
    <name evidence="4" type="ORF">MNBD_BACTEROID01-882</name>
</gene>
<keyword evidence="1" id="KW-0472">Membrane</keyword>
<evidence type="ECO:0008006" key="5">
    <source>
        <dbReference type="Google" id="ProtNLM"/>
    </source>
</evidence>
<dbReference type="Pfam" id="PF04773">
    <property type="entry name" value="FecR"/>
    <property type="match status" value="1"/>
</dbReference>
<dbReference type="FunFam" id="2.60.120.1440:FF:000001">
    <property type="entry name" value="Putative anti-sigma factor"/>
    <property type="match status" value="1"/>
</dbReference>
<keyword evidence="1" id="KW-0812">Transmembrane</keyword>
<dbReference type="InterPro" id="IPR032508">
    <property type="entry name" value="FecR_C"/>
</dbReference>
<dbReference type="Gene3D" id="3.55.50.30">
    <property type="match status" value="1"/>
</dbReference>
<evidence type="ECO:0000313" key="4">
    <source>
        <dbReference type="EMBL" id="VAW19275.1"/>
    </source>
</evidence>
<dbReference type="AlphaFoldDB" id="A0A3B0TKS4"/>
<feature type="transmembrane region" description="Helical" evidence="1">
    <location>
        <begin position="90"/>
        <end position="113"/>
    </location>
</feature>
<name>A0A3B0TKS4_9ZZZZ</name>
<evidence type="ECO:0000259" key="3">
    <source>
        <dbReference type="Pfam" id="PF16344"/>
    </source>
</evidence>
<dbReference type="InterPro" id="IPR006860">
    <property type="entry name" value="FecR"/>
</dbReference>
<organism evidence="4">
    <name type="scientific">hydrothermal vent metagenome</name>
    <dbReference type="NCBI Taxonomy" id="652676"/>
    <lineage>
        <taxon>unclassified sequences</taxon>
        <taxon>metagenomes</taxon>
        <taxon>ecological metagenomes</taxon>
    </lineage>
</organism>
<accession>A0A3B0TKS4</accession>
<proteinExistence type="predicted"/>
<dbReference type="Pfam" id="PF16344">
    <property type="entry name" value="FecR_C"/>
    <property type="match status" value="1"/>
</dbReference>